<name>A0A2M3ZRN7_9DIPT</name>
<proteinExistence type="predicted"/>
<organism evidence="1">
    <name type="scientific">Anopheles braziliensis</name>
    <dbReference type="NCBI Taxonomy" id="58242"/>
    <lineage>
        <taxon>Eukaryota</taxon>
        <taxon>Metazoa</taxon>
        <taxon>Ecdysozoa</taxon>
        <taxon>Arthropoda</taxon>
        <taxon>Hexapoda</taxon>
        <taxon>Insecta</taxon>
        <taxon>Pterygota</taxon>
        <taxon>Neoptera</taxon>
        <taxon>Endopterygota</taxon>
        <taxon>Diptera</taxon>
        <taxon>Nematocera</taxon>
        <taxon>Culicoidea</taxon>
        <taxon>Culicidae</taxon>
        <taxon>Anophelinae</taxon>
        <taxon>Anopheles</taxon>
    </lineage>
</organism>
<sequence>MCHPGCYFRLLAVLHSPTPLEGSCSDMTLPLQYTSRASVRFRPHPCHRHRPLPRCHWYHPDFDHSFDCRHRHRHRSYQHLFVELFLLLPIRPTNCCP</sequence>
<evidence type="ECO:0000313" key="1">
    <source>
        <dbReference type="EMBL" id="MBW31163.1"/>
    </source>
</evidence>
<reference evidence="1" key="1">
    <citation type="submission" date="2018-01" db="EMBL/GenBank/DDBJ databases">
        <title>An insight into the sialome of Amazonian anophelines.</title>
        <authorList>
            <person name="Ribeiro J.M."/>
            <person name="Scarpassa V."/>
            <person name="Calvo E."/>
        </authorList>
    </citation>
    <scope>NUCLEOTIDE SEQUENCE</scope>
    <source>
        <tissue evidence="1">Salivary glands</tissue>
    </source>
</reference>
<dbReference type="EMBL" id="GGFM01010412">
    <property type="protein sequence ID" value="MBW31163.1"/>
    <property type="molecule type" value="Transcribed_RNA"/>
</dbReference>
<accession>A0A2M3ZRN7</accession>
<dbReference type="AlphaFoldDB" id="A0A2M3ZRN7"/>
<protein>
    <submittedName>
        <fullName evidence="1">Putative secreted peptide</fullName>
    </submittedName>
</protein>